<dbReference type="GO" id="GO:0005886">
    <property type="term" value="C:plasma membrane"/>
    <property type="evidence" value="ECO:0007669"/>
    <property type="project" value="UniProtKB-SubCell"/>
</dbReference>
<evidence type="ECO:0000313" key="15">
    <source>
        <dbReference type="Proteomes" id="UP000515489"/>
    </source>
</evidence>
<feature type="transmembrane region" description="Helical" evidence="11">
    <location>
        <begin position="276"/>
        <end position="308"/>
    </location>
</feature>
<dbReference type="EMBL" id="CP060202">
    <property type="protein sequence ID" value="QNH60538.1"/>
    <property type="molecule type" value="Genomic_DNA"/>
</dbReference>
<accession>A0A7G7W2E5</accession>
<keyword evidence="5 11" id="KW-0812">Transmembrane</keyword>
<feature type="domain" description="K+ potassium transporter integral membrane" evidence="12">
    <location>
        <begin position="16"/>
        <end position="440"/>
    </location>
</feature>
<evidence type="ECO:0000259" key="13">
    <source>
        <dbReference type="Pfam" id="PF22776"/>
    </source>
</evidence>
<evidence type="ECO:0000256" key="4">
    <source>
        <dbReference type="ARBA" id="ARBA00022538"/>
    </source>
</evidence>
<keyword evidence="2 11" id="KW-0813">Transport</keyword>
<evidence type="ECO:0000256" key="5">
    <source>
        <dbReference type="ARBA" id="ARBA00022692"/>
    </source>
</evidence>
<dbReference type="InterPro" id="IPR053952">
    <property type="entry name" value="K_trans_C"/>
</dbReference>
<comment type="catalytic activity">
    <reaction evidence="11">
        <text>K(+)(in) + H(+)(in) = K(+)(out) + H(+)(out)</text>
        <dbReference type="Rhea" id="RHEA:28490"/>
        <dbReference type="ChEBI" id="CHEBI:15378"/>
        <dbReference type="ChEBI" id="CHEBI:29103"/>
    </reaction>
</comment>
<evidence type="ECO:0000256" key="3">
    <source>
        <dbReference type="ARBA" id="ARBA00022475"/>
    </source>
</evidence>
<keyword evidence="4 11" id="KW-0633">Potassium transport</keyword>
<feature type="transmembrane region" description="Helical" evidence="11">
    <location>
        <begin position="48"/>
        <end position="73"/>
    </location>
</feature>
<feature type="transmembrane region" description="Helical" evidence="11">
    <location>
        <begin position="356"/>
        <end position="378"/>
    </location>
</feature>
<dbReference type="RefSeq" id="WP_185886343.1">
    <property type="nucleotide sequence ID" value="NZ_CP060202.1"/>
</dbReference>
<dbReference type="PANTHER" id="PTHR30540">
    <property type="entry name" value="OSMOTIC STRESS POTASSIUM TRANSPORTER"/>
    <property type="match status" value="1"/>
</dbReference>
<evidence type="ECO:0000259" key="12">
    <source>
        <dbReference type="Pfam" id="PF02705"/>
    </source>
</evidence>
<keyword evidence="6 11" id="KW-0769">Symport</keyword>
<dbReference type="Pfam" id="PF02705">
    <property type="entry name" value="K_trans"/>
    <property type="match status" value="1"/>
</dbReference>
<dbReference type="GO" id="GO:0015293">
    <property type="term" value="F:symporter activity"/>
    <property type="evidence" value="ECO:0007669"/>
    <property type="project" value="UniProtKB-UniRule"/>
</dbReference>
<comment type="function">
    <text evidence="11">Transport of potassium into the cell. Likely operates as a K(+):H(+) symporter.</text>
</comment>
<dbReference type="HAMAP" id="MF_01522">
    <property type="entry name" value="Kup"/>
    <property type="match status" value="1"/>
</dbReference>
<dbReference type="AlphaFoldDB" id="A0A7G7W2E5"/>
<protein>
    <recommendedName>
        <fullName evidence="11">Probable potassium transport system protein Kup</fullName>
    </recommendedName>
</protein>
<feature type="transmembrane region" description="Helical" evidence="11">
    <location>
        <begin position="413"/>
        <end position="431"/>
    </location>
</feature>
<evidence type="ECO:0000256" key="7">
    <source>
        <dbReference type="ARBA" id="ARBA00022958"/>
    </source>
</evidence>
<keyword evidence="7 11" id="KW-0630">Potassium</keyword>
<sequence length="644" mass="72115">MDAKHSHTAISTAGLLIALGIIYGDIGTSPLYVMKAIVPERITPMLVYGGISCVFWTLTLQTTIKYVLLTLNADNNGEGGIFSLYALVRRRGPWLSAVAIIGGSALLADGVITPPISVSSAIEGLEAVYPGIPTVPIVIGIIAGLFLLQSFGTQIVGKAFGPIMLVWFSMLAVLGIHGVMMHPEILKALNPYYAYDLLVNYPGGFWLLGAVFLCTTGAEALYSDLGHCGKGNIRISWIFVKTCLVLNYMGQGGWLIAHQGEMLNKRNPFYELMPEWFLLIGISIATIAAIIASQALITGSFTLVAEAIRLNMWPKVKLNYPTDVKGQLYVPSMNRLLLFGCIGVVLYFQRSENMEAAYGLAITLTMLMTTLLLTMWLYSKKVPLAAIALFVVVYGAIEASFLIANLIKFPHGGWVSLAIGATLVSVMYVWLRAFYIKRRLTEFVKIDPYMDALKELSDDDTVPKYATHLVFMTSAERASEIESKIIYSIFQKRPKRADIYWFVHVDTTDEPYTMEYKVHELAPDDAFRITFRLGFRVEQRINLYFRKVVEDLVRNKEVDITSRYESLSKQHVTGDFRFVVLEKFLSVENEFPWVEKLVMQAYFYIKQFIASEDKYFGLDTSSVKVEKVPLVITPVRDVALKRVL</sequence>
<keyword evidence="3 11" id="KW-1003">Cell membrane</keyword>
<proteinExistence type="inferred from homology"/>
<evidence type="ECO:0000256" key="6">
    <source>
        <dbReference type="ARBA" id="ARBA00022847"/>
    </source>
</evidence>
<dbReference type="GO" id="GO:0015079">
    <property type="term" value="F:potassium ion transmembrane transporter activity"/>
    <property type="evidence" value="ECO:0007669"/>
    <property type="project" value="UniProtKB-UniRule"/>
</dbReference>
<feature type="transmembrane region" description="Helical" evidence="11">
    <location>
        <begin position="128"/>
        <end position="148"/>
    </location>
</feature>
<evidence type="ECO:0000256" key="10">
    <source>
        <dbReference type="ARBA" id="ARBA00023136"/>
    </source>
</evidence>
<dbReference type="InterPro" id="IPR003855">
    <property type="entry name" value="K+_transporter"/>
</dbReference>
<reference evidence="14 15" key="1">
    <citation type="submission" date="2020-08" db="EMBL/GenBank/DDBJ databases">
        <title>Hymenobacter sp. S2-20-2 genome sequencing.</title>
        <authorList>
            <person name="Jin L."/>
        </authorList>
    </citation>
    <scope>NUCLEOTIDE SEQUENCE [LARGE SCALE GENOMIC DNA]</scope>
    <source>
        <strain evidence="14 15">S2-20-2</strain>
    </source>
</reference>
<evidence type="ECO:0000256" key="9">
    <source>
        <dbReference type="ARBA" id="ARBA00023065"/>
    </source>
</evidence>
<dbReference type="Proteomes" id="UP000515489">
    <property type="component" value="Chromosome"/>
</dbReference>
<feature type="transmembrane region" description="Helical" evidence="11">
    <location>
        <begin position="94"/>
        <end position="116"/>
    </location>
</feature>
<organism evidence="14 15">
    <name type="scientific">Hymenobacter sediminicola</name>
    <dbReference type="NCBI Taxonomy" id="2761579"/>
    <lineage>
        <taxon>Bacteria</taxon>
        <taxon>Pseudomonadati</taxon>
        <taxon>Bacteroidota</taxon>
        <taxon>Cytophagia</taxon>
        <taxon>Cytophagales</taxon>
        <taxon>Hymenobacteraceae</taxon>
        <taxon>Hymenobacter</taxon>
    </lineage>
</organism>
<keyword evidence="15" id="KW-1185">Reference proteome</keyword>
<feature type="transmembrane region" description="Helical" evidence="11">
    <location>
        <begin position="160"/>
        <end position="183"/>
    </location>
</feature>
<evidence type="ECO:0000256" key="11">
    <source>
        <dbReference type="HAMAP-Rule" id="MF_01522"/>
    </source>
</evidence>
<name>A0A7G7W2E5_9BACT</name>
<comment type="subcellular location">
    <subcellularLocation>
        <location evidence="11">Cell membrane</location>
        <topology evidence="11">Multi-pass membrane protein</topology>
    </subcellularLocation>
    <subcellularLocation>
        <location evidence="1">Membrane</location>
        <topology evidence="1">Multi-pass membrane protein</topology>
    </subcellularLocation>
</comment>
<evidence type="ECO:0000256" key="8">
    <source>
        <dbReference type="ARBA" id="ARBA00022989"/>
    </source>
</evidence>
<dbReference type="InterPro" id="IPR023051">
    <property type="entry name" value="Kup"/>
</dbReference>
<evidence type="ECO:0000256" key="2">
    <source>
        <dbReference type="ARBA" id="ARBA00022448"/>
    </source>
</evidence>
<comment type="caution">
    <text evidence="11">Lacks conserved residue(s) required for the propagation of feature annotation.</text>
</comment>
<feature type="transmembrane region" description="Helical" evidence="11">
    <location>
        <begin position="203"/>
        <end position="223"/>
    </location>
</feature>
<dbReference type="PANTHER" id="PTHR30540:SF83">
    <property type="entry name" value="K+ POTASSIUM TRANSPORTER"/>
    <property type="match status" value="1"/>
</dbReference>
<keyword evidence="8 11" id="KW-1133">Transmembrane helix</keyword>
<dbReference type="KEGG" id="hsk:H4317_10005"/>
<keyword evidence="10 11" id="KW-0472">Membrane</keyword>
<dbReference type="Pfam" id="PF22776">
    <property type="entry name" value="K_trans_C"/>
    <property type="match status" value="1"/>
</dbReference>
<feature type="transmembrane region" description="Helical" evidence="11">
    <location>
        <begin position="235"/>
        <end position="256"/>
    </location>
</feature>
<feature type="transmembrane region" description="Helical" evidence="11">
    <location>
        <begin position="385"/>
        <end position="407"/>
    </location>
</feature>
<comment type="similarity">
    <text evidence="11">Belongs to the HAK/KUP transporter (TC 2.A.72) family.</text>
</comment>
<evidence type="ECO:0000256" key="1">
    <source>
        <dbReference type="ARBA" id="ARBA00004141"/>
    </source>
</evidence>
<dbReference type="InterPro" id="IPR053951">
    <property type="entry name" value="K_trans_N"/>
</dbReference>
<feature type="domain" description="K+ potassium transporter C-terminal" evidence="13">
    <location>
        <begin position="467"/>
        <end position="623"/>
    </location>
</feature>
<keyword evidence="9 11" id="KW-0406">Ion transport</keyword>
<gene>
    <name evidence="11" type="primary">kup</name>
    <name evidence="14" type="ORF">H4317_10005</name>
</gene>
<evidence type="ECO:0000313" key="14">
    <source>
        <dbReference type="EMBL" id="QNH60538.1"/>
    </source>
</evidence>